<evidence type="ECO:0000313" key="1">
    <source>
        <dbReference type="EMBL" id="GCF95472.1"/>
    </source>
</evidence>
<dbReference type="Gene3D" id="3.10.450.50">
    <property type="match status" value="1"/>
</dbReference>
<keyword evidence="2" id="KW-1185">Reference proteome</keyword>
<dbReference type="Pfam" id="PF07366">
    <property type="entry name" value="SnoaL"/>
    <property type="match status" value="1"/>
</dbReference>
<name>A0A4P5PIR5_9ENTE</name>
<dbReference type="InterPro" id="IPR009959">
    <property type="entry name" value="Cyclase_SnoaL-like"/>
</dbReference>
<comment type="caution">
    <text evidence="1">The sequence shown here is derived from an EMBL/GenBank/DDBJ whole genome shotgun (WGS) entry which is preliminary data.</text>
</comment>
<evidence type="ECO:0008006" key="3">
    <source>
        <dbReference type="Google" id="ProtNLM"/>
    </source>
</evidence>
<dbReference type="InterPro" id="IPR032710">
    <property type="entry name" value="NTF2-like_dom_sf"/>
</dbReference>
<reference evidence="2" key="1">
    <citation type="submission" date="2019-02" db="EMBL/GenBank/DDBJ databases">
        <title>Draft genome sequence of Enterococcus sp. Gos25-1.</title>
        <authorList>
            <person name="Tanaka N."/>
            <person name="Shiwa Y."/>
            <person name="Fujita N."/>
        </authorList>
    </citation>
    <scope>NUCLEOTIDE SEQUENCE [LARGE SCALE GENOMIC DNA]</scope>
    <source>
        <strain evidence="2">Gos25-1</strain>
    </source>
</reference>
<dbReference type="OrthoDB" id="9812089at2"/>
<dbReference type="AlphaFoldDB" id="A0A4P5PIR5"/>
<evidence type="ECO:0000313" key="2">
    <source>
        <dbReference type="Proteomes" id="UP000290567"/>
    </source>
</evidence>
<dbReference type="EMBL" id="BJCC01000032">
    <property type="protein sequence ID" value="GCF95472.1"/>
    <property type="molecule type" value="Genomic_DNA"/>
</dbReference>
<dbReference type="SUPFAM" id="SSF54427">
    <property type="entry name" value="NTF2-like"/>
    <property type="match status" value="1"/>
</dbReference>
<sequence>MITKQTIRQFYEEFFNQRNLSVADDLIAEDYCQHNPGVEQGRVGLIKAFKTKFDSDEYFYLEVDRIVLDEEYAAVFLRSVNEQKETKAHVVDLYRISDNQFVEHWDYFDRMSV</sequence>
<organism evidence="1 2">
    <name type="scientific">Enterococcus florum</name>
    <dbReference type="NCBI Taxonomy" id="2480627"/>
    <lineage>
        <taxon>Bacteria</taxon>
        <taxon>Bacillati</taxon>
        <taxon>Bacillota</taxon>
        <taxon>Bacilli</taxon>
        <taxon>Lactobacillales</taxon>
        <taxon>Enterococcaceae</taxon>
        <taxon>Enterococcus</taxon>
    </lineage>
</organism>
<dbReference type="Proteomes" id="UP000290567">
    <property type="component" value="Unassembled WGS sequence"/>
</dbReference>
<dbReference type="RefSeq" id="WP_146623859.1">
    <property type="nucleotide sequence ID" value="NZ_BJCC01000032.1"/>
</dbReference>
<gene>
    <name evidence="1" type="ORF">NRIC_33630</name>
</gene>
<accession>A0A4P5PIR5</accession>
<protein>
    <recommendedName>
        <fullName evidence="3">SnoaL-like domain-containing protein</fullName>
    </recommendedName>
</protein>
<proteinExistence type="predicted"/>
<dbReference type="GO" id="GO:0030638">
    <property type="term" value="P:polyketide metabolic process"/>
    <property type="evidence" value="ECO:0007669"/>
    <property type="project" value="InterPro"/>
</dbReference>